<keyword evidence="2" id="KW-1133">Transmembrane helix</keyword>
<dbReference type="OrthoDB" id="4120617at2759"/>
<evidence type="ECO:0000256" key="2">
    <source>
        <dbReference type="SAM" id="Phobius"/>
    </source>
</evidence>
<feature type="compositionally biased region" description="Polar residues" evidence="1">
    <location>
        <begin position="318"/>
        <end position="331"/>
    </location>
</feature>
<dbReference type="HOGENOM" id="CLU_019695_0_0_1"/>
<accession>A0A0D2IND0</accession>
<dbReference type="GeneID" id="25293577"/>
<feature type="compositionally biased region" description="Basic and acidic residues" evidence="1">
    <location>
        <begin position="406"/>
        <end position="415"/>
    </location>
</feature>
<feature type="compositionally biased region" description="Pro residues" evidence="1">
    <location>
        <begin position="247"/>
        <end position="257"/>
    </location>
</feature>
<keyword evidence="3" id="KW-0732">Signal</keyword>
<proteinExistence type="predicted"/>
<feature type="compositionally biased region" description="Low complexity" evidence="1">
    <location>
        <begin position="420"/>
        <end position="429"/>
    </location>
</feature>
<feature type="region of interest" description="Disordered" evidence="1">
    <location>
        <begin position="58"/>
        <end position="156"/>
    </location>
</feature>
<protein>
    <submittedName>
        <fullName evidence="4">Uncharacterized protein</fullName>
    </submittedName>
</protein>
<gene>
    <name evidence="4" type="ORF">Z518_05506</name>
</gene>
<feature type="compositionally biased region" description="Polar residues" evidence="1">
    <location>
        <begin position="500"/>
        <end position="512"/>
    </location>
</feature>
<keyword evidence="5" id="KW-1185">Reference proteome</keyword>
<dbReference type="VEuPathDB" id="FungiDB:Z518_05506"/>
<feature type="compositionally biased region" description="Polar residues" evidence="1">
    <location>
        <begin position="540"/>
        <end position="549"/>
    </location>
</feature>
<keyword evidence="2" id="KW-0812">Transmembrane</keyword>
<name>A0A0D2IND0_9EURO</name>
<keyword evidence="2" id="KW-0472">Membrane</keyword>
<dbReference type="STRING" id="1442369.A0A0D2IND0"/>
<feature type="compositionally biased region" description="Polar residues" evidence="1">
    <location>
        <begin position="465"/>
        <end position="484"/>
    </location>
</feature>
<feature type="region of interest" description="Disordered" evidence="1">
    <location>
        <begin position="662"/>
        <end position="741"/>
    </location>
</feature>
<feature type="compositionally biased region" description="Basic and acidic residues" evidence="1">
    <location>
        <begin position="386"/>
        <end position="397"/>
    </location>
</feature>
<feature type="compositionally biased region" description="Low complexity" evidence="1">
    <location>
        <begin position="290"/>
        <end position="315"/>
    </location>
</feature>
<sequence length="741" mass="76660">MKASMLVVLAPGFLTLVAAQRNNNGGGQFDSLVSEAFSAFTQASSISASSVTETSAAAASSSSAIETTTTSNSQSLTAPETSGSASESTSTPISISSESPASPAASTRSQASSSISSHASYAASASNPPSPSTSVLGAASETGAASASSSGPSHDSNLPIILGSVLGALGLGLVIFAVLLCRRRRQRNQSPRNGALSPADDEVGDESPPSAPTGGEDPSNRGLGVVGASPSMAEHPALRENGEPENPFVPIPPPPRRTAPHSRGVSTDGVVPGDEAFLTKKEAARPPSSPSNMSHNSSHQGAPAAGLVGAAAGAALMHQSNRESNGSLVSNERSRHEPESQRQINRKPVPVNHVNNSEPWPYSPVSPIDQTAKAPATSGSPSQSSDESHRSFRDATRANEAFDQGHAPKDGDNGRGHVLATGAVGVATGAIGGAPLTRHYNRPRSEGSSSGYSHRTSRSPRRLSYMTSGDGSEPSNSSRTSIISQPYRDSVPSYPPSPKSRPNSTPSAFPSSRTERNLHEIPPIPTTPSRRNSALGPAAPTTTTFSYVNRPSVPSPLSGEIRNDFPYPPPRSAGGMPRGSGMMSQNPRRRSAGTRYTPDHIYESYGTPGDYIHDGMGPVKGIVGDNGYPHLGIPRRRSGGEYGMGSTTGMLGPQMLAPPEALASEDQTTRTSTMVSDHSSWRLSSGIPGSRQADRGNMNSPRSSGSHMPDSVANEKRRTWASDVAGSEKGPSQRPGLGEGL</sequence>
<dbReference type="RefSeq" id="XP_013271772.1">
    <property type="nucleotide sequence ID" value="XM_013416318.1"/>
</dbReference>
<feature type="transmembrane region" description="Helical" evidence="2">
    <location>
        <begin position="158"/>
        <end position="181"/>
    </location>
</feature>
<evidence type="ECO:0000256" key="1">
    <source>
        <dbReference type="SAM" id="MobiDB-lite"/>
    </source>
</evidence>
<feature type="compositionally biased region" description="Polar residues" evidence="1">
    <location>
        <begin position="665"/>
        <end position="683"/>
    </location>
</feature>
<feature type="compositionally biased region" description="Low complexity" evidence="1">
    <location>
        <begin position="58"/>
        <end position="151"/>
    </location>
</feature>
<reference evidence="4 5" key="1">
    <citation type="submission" date="2015-01" db="EMBL/GenBank/DDBJ databases">
        <title>The Genome Sequence of Rhinocladiella mackenzie CBS 650.93.</title>
        <authorList>
            <consortium name="The Broad Institute Genomics Platform"/>
            <person name="Cuomo C."/>
            <person name="de Hoog S."/>
            <person name="Gorbushina A."/>
            <person name="Stielow B."/>
            <person name="Teixiera M."/>
            <person name="Abouelleil A."/>
            <person name="Chapman S.B."/>
            <person name="Priest M."/>
            <person name="Young S.K."/>
            <person name="Wortman J."/>
            <person name="Nusbaum C."/>
            <person name="Birren B."/>
        </authorList>
    </citation>
    <scope>NUCLEOTIDE SEQUENCE [LARGE SCALE GENOMIC DNA]</scope>
    <source>
        <strain evidence="4 5">CBS 650.93</strain>
    </source>
</reference>
<evidence type="ECO:0000256" key="3">
    <source>
        <dbReference type="SAM" id="SignalP"/>
    </source>
</evidence>
<evidence type="ECO:0000313" key="5">
    <source>
        <dbReference type="Proteomes" id="UP000053617"/>
    </source>
</evidence>
<dbReference type="Proteomes" id="UP000053617">
    <property type="component" value="Unassembled WGS sequence"/>
</dbReference>
<evidence type="ECO:0000313" key="4">
    <source>
        <dbReference type="EMBL" id="KIX04636.1"/>
    </source>
</evidence>
<feature type="signal peptide" evidence="3">
    <location>
        <begin position="1"/>
        <end position="19"/>
    </location>
</feature>
<feature type="chain" id="PRO_5002244298" evidence="3">
    <location>
        <begin position="20"/>
        <end position="741"/>
    </location>
</feature>
<dbReference type="EMBL" id="KN847478">
    <property type="protein sequence ID" value="KIX04636.1"/>
    <property type="molecule type" value="Genomic_DNA"/>
</dbReference>
<dbReference type="AlphaFoldDB" id="A0A0D2IND0"/>
<feature type="region of interest" description="Disordered" evidence="1">
    <location>
        <begin position="186"/>
        <end position="595"/>
    </location>
</feature>
<organism evidence="4 5">
    <name type="scientific">Rhinocladiella mackenziei CBS 650.93</name>
    <dbReference type="NCBI Taxonomy" id="1442369"/>
    <lineage>
        <taxon>Eukaryota</taxon>
        <taxon>Fungi</taxon>
        <taxon>Dikarya</taxon>
        <taxon>Ascomycota</taxon>
        <taxon>Pezizomycotina</taxon>
        <taxon>Eurotiomycetes</taxon>
        <taxon>Chaetothyriomycetidae</taxon>
        <taxon>Chaetothyriales</taxon>
        <taxon>Herpotrichiellaceae</taxon>
        <taxon>Rhinocladiella</taxon>
    </lineage>
</organism>
<feature type="compositionally biased region" description="Polar residues" evidence="1">
    <location>
        <begin position="697"/>
        <end position="706"/>
    </location>
</feature>